<evidence type="ECO:0000259" key="1">
    <source>
        <dbReference type="Pfam" id="PF14952"/>
    </source>
</evidence>
<keyword evidence="2" id="KW-1185">Reference proteome</keyword>
<evidence type="ECO:0000313" key="2">
    <source>
        <dbReference type="Proteomes" id="UP000695022"/>
    </source>
</evidence>
<gene>
    <name evidence="3" type="primary">LOC106818331</name>
</gene>
<name>A0ABM1F262_PRICU</name>
<dbReference type="InterPro" id="IPR029269">
    <property type="entry name" value="Zf-tcix"/>
</dbReference>
<dbReference type="GeneID" id="106818331"/>
<dbReference type="Pfam" id="PF14952">
    <property type="entry name" value="zf-tcix"/>
    <property type="match status" value="1"/>
</dbReference>
<feature type="non-terminal residue" evidence="3">
    <location>
        <position position="460"/>
    </location>
</feature>
<reference evidence="3" key="1">
    <citation type="submission" date="2025-08" db="UniProtKB">
        <authorList>
            <consortium name="RefSeq"/>
        </authorList>
    </citation>
    <scope>IDENTIFICATION</scope>
</reference>
<dbReference type="RefSeq" id="XP_014678533.1">
    <property type="nucleotide sequence ID" value="XM_014823047.1"/>
</dbReference>
<evidence type="ECO:0000313" key="3">
    <source>
        <dbReference type="RefSeq" id="XP_014678533.1"/>
    </source>
</evidence>
<dbReference type="PANTHER" id="PTHR13518">
    <property type="entry name" value="PUTATIVE TREBLE-CLEF ZINC-FINGER C2ORF42 FAMILY MEMBER"/>
    <property type="match status" value="1"/>
</dbReference>
<sequence>MQTSDIKALLGDLGRATLRGVRKCPKCGTLNGTRGIACKNKLCGEVFRNGPRLRSSQGLDAVRIVTGSNTQVYSVRLRDKGPDYRGFVQLPLVQGVDAASVDPSILAQHGKCYVETCIRFNELSQNAHVPCLPAQLPEPSVDNRAARLQLLITESAPLPLKNSVLNSQALANDTKQAIWLLANGDDRPHWLQTLDVGNVMVAKCKVSSKHALGFLHFFFTDPSKKKDTSDCKFICSCREFKSYRDRMHCSQKELDSHRRCVHFYACICAFASDDKLAEEFAFYINLDRSTASLVTILTEVTDEQQHDEKSAAAATAVPDTEIIIQTVEEPADMETAQASTALLTLHDAGGGGGGVGALSPTPMKRAATHMTASPSPAKKLAVIGGAPVDENELTLTFHEWLASITDRINESMHYQFDGHPEPLVFHAPQKFFDCLQQRIASGGKKKRLPNSTTAFVRKNA</sequence>
<dbReference type="PANTHER" id="PTHR13518:SF1">
    <property type="entry name" value="C2ORF42 HOMOLOG"/>
    <property type="match status" value="1"/>
</dbReference>
<proteinExistence type="predicted"/>
<dbReference type="Proteomes" id="UP000695022">
    <property type="component" value="Unplaced"/>
</dbReference>
<accession>A0ABM1F262</accession>
<protein>
    <submittedName>
        <fullName evidence="3">LOW QUALITY PROTEIN: uncharacterized protein C2orf42-like</fullName>
    </submittedName>
</protein>
<feature type="domain" description="Putative treble-clef zinc-finger" evidence="1">
    <location>
        <begin position="12"/>
        <end position="49"/>
    </location>
</feature>
<dbReference type="InterPro" id="IPR026049">
    <property type="entry name" value="C2orf42"/>
</dbReference>
<organism evidence="2 3">
    <name type="scientific">Priapulus caudatus</name>
    <name type="common">Priapulid worm</name>
    <dbReference type="NCBI Taxonomy" id="37621"/>
    <lineage>
        <taxon>Eukaryota</taxon>
        <taxon>Metazoa</taxon>
        <taxon>Ecdysozoa</taxon>
        <taxon>Scalidophora</taxon>
        <taxon>Priapulida</taxon>
        <taxon>Priapulimorpha</taxon>
        <taxon>Priapulimorphida</taxon>
        <taxon>Priapulidae</taxon>
        <taxon>Priapulus</taxon>
    </lineage>
</organism>